<organism evidence="1 2">
    <name type="scientific">Dyella monticola</name>
    <dbReference type="NCBI Taxonomy" id="1927958"/>
    <lineage>
        <taxon>Bacteria</taxon>
        <taxon>Pseudomonadati</taxon>
        <taxon>Pseudomonadota</taxon>
        <taxon>Gammaproteobacteria</taxon>
        <taxon>Lysobacterales</taxon>
        <taxon>Rhodanobacteraceae</taxon>
        <taxon>Dyella</taxon>
    </lineage>
</organism>
<sequence>MIRRRGPGYELPRYSHVLGPDALHPDDRDSSGRHTHFREVYYLTENGSRRGWINLYDEAIHVFSDADFASVFGWRSADDDTDGDARCDAMPVYQCLVD</sequence>
<dbReference type="Proteomes" id="UP000254258">
    <property type="component" value="Unassembled WGS sequence"/>
</dbReference>
<reference evidence="1 2" key="1">
    <citation type="submission" date="2018-07" db="EMBL/GenBank/DDBJ databases">
        <title>Dyella monticola sp. nov. and Dyella psychrodurans sp. nov. isolated from monsoon evergreen broad-leaved forest soil of Dinghu Mountain, China.</title>
        <authorList>
            <person name="Gao Z."/>
            <person name="Qiu L."/>
        </authorList>
    </citation>
    <scope>NUCLEOTIDE SEQUENCE [LARGE SCALE GENOMIC DNA]</scope>
    <source>
        <strain evidence="1 2">4G-K06</strain>
    </source>
</reference>
<dbReference type="AlphaFoldDB" id="A0A370WRF1"/>
<keyword evidence="2" id="KW-1185">Reference proteome</keyword>
<accession>A0A370WRF1</accession>
<name>A0A370WRF1_9GAMM</name>
<comment type="caution">
    <text evidence="1">The sequence shown here is derived from an EMBL/GenBank/DDBJ whole genome shotgun (WGS) entry which is preliminary data.</text>
</comment>
<evidence type="ECO:0000313" key="2">
    <source>
        <dbReference type="Proteomes" id="UP000254258"/>
    </source>
</evidence>
<feature type="non-terminal residue" evidence="1">
    <location>
        <position position="98"/>
    </location>
</feature>
<evidence type="ECO:0000313" key="1">
    <source>
        <dbReference type="EMBL" id="RDS78718.1"/>
    </source>
</evidence>
<proteinExistence type="predicted"/>
<gene>
    <name evidence="1" type="ORF">DWU98_21475</name>
</gene>
<dbReference type="EMBL" id="QRBE01000038">
    <property type="protein sequence ID" value="RDS78718.1"/>
    <property type="molecule type" value="Genomic_DNA"/>
</dbReference>
<protein>
    <submittedName>
        <fullName evidence="1">Uncharacterized protein</fullName>
    </submittedName>
</protein>
<dbReference type="RefSeq" id="WP_230474992.1">
    <property type="nucleotide sequence ID" value="NZ_QRBE01000038.1"/>
</dbReference>